<gene>
    <name evidence="2" type="ORF">P7K49_008779</name>
</gene>
<comment type="caution">
    <text evidence="2">The sequence shown here is derived from an EMBL/GenBank/DDBJ whole genome shotgun (WGS) entry which is preliminary data.</text>
</comment>
<keyword evidence="3" id="KW-1185">Reference proteome</keyword>
<sequence>MIDFRTESHKEMEENMASGADSHAIALSLAPLIPGPSPSQWGLSVFPEISDLGASWGSSGDPAPWNSRLPPGRASETAGYSGQECLHEKPPAGHIRGVGTSG</sequence>
<evidence type="ECO:0000256" key="1">
    <source>
        <dbReference type="SAM" id="MobiDB-lite"/>
    </source>
</evidence>
<dbReference type="EMBL" id="JASSZA010000004">
    <property type="protein sequence ID" value="KAK2114513.1"/>
    <property type="molecule type" value="Genomic_DNA"/>
</dbReference>
<name>A0ABQ9VYN5_SAGOE</name>
<organism evidence="2 3">
    <name type="scientific">Saguinus oedipus</name>
    <name type="common">Cotton-top tamarin</name>
    <name type="synonym">Oedipomidas oedipus</name>
    <dbReference type="NCBI Taxonomy" id="9490"/>
    <lineage>
        <taxon>Eukaryota</taxon>
        <taxon>Metazoa</taxon>
        <taxon>Chordata</taxon>
        <taxon>Craniata</taxon>
        <taxon>Vertebrata</taxon>
        <taxon>Euteleostomi</taxon>
        <taxon>Mammalia</taxon>
        <taxon>Eutheria</taxon>
        <taxon>Euarchontoglires</taxon>
        <taxon>Primates</taxon>
        <taxon>Haplorrhini</taxon>
        <taxon>Platyrrhini</taxon>
        <taxon>Cebidae</taxon>
        <taxon>Callitrichinae</taxon>
        <taxon>Saguinus</taxon>
    </lineage>
</organism>
<protein>
    <submittedName>
        <fullName evidence="2">Uncharacterized protein</fullName>
    </submittedName>
</protein>
<feature type="region of interest" description="Disordered" evidence="1">
    <location>
        <begin position="54"/>
        <end position="102"/>
    </location>
</feature>
<evidence type="ECO:0000313" key="3">
    <source>
        <dbReference type="Proteomes" id="UP001266305"/>
    </source>
</evidence>
<accession>A0ABQ9VYN5</accession>
<proteinExistence type="predicted"/>
<dbReference type="Proteomes" id="UP001266305">
    <property type="component" value="Unassembled WGS sequence"/>
</dbReference>
<evidence type="ECO:0000313" key="2">
    <source>
        <dbReference type="EMBL" id="KAK2114513.1"/>
    </source>
</evidence>
<reference evidence="2 3" key="1">
    <citation type="submission" date="2023-05" db="EMBL/GenBank/DDBJ databases">
        <title>B98-5 Cell Line De Novo Hybrid Assembly: An Optical Mapping Approach.</title>
        <authorList>
            <person name="Kananen K."/>
            <person name="Auerbach J.A."/>
            <person name="Kautto E."/>
            <person name="Blachly J.S."/>
        </authorList>
    </citation>
    <scope>NUCLEOTIDE SEQUENCE [LARGE SCALE GENOMIC DNA]</scope>
    <source>
        <strain evidence="2">B95-8</strain>
        <tissue evidence="2">Cell line</tissue>
    </source>
</reference>